<reference evidence="1 2" key="1">
    <citation type="submission" date="2016-03" db="EMBL/GenBank/DDBJ databases">
        <title>Whole genome sequencing of Grifola frondosa 9006-11.</title>
        <authorList>
            <person name="Min B."/>
            <person name="Park H."/>
            <person name="Kim J.-G."/>
            <person name="Cho H."/>
            <person name="Oh Y.-L."/>
            <person name="Kong W.-S."/>
            <person name="Choi I.-G."/>
        </authorList>
    </citation>
    <scope>NUCLEOTIDE SEQUENCE [LARGE SCALE GENOMIC DNA]</scope>
    <source>
        <strain evidence="1 2">9006-11</strain>
    </source>
</reference>
<dbReference type="AlphaFoldDB" id="A0A1C7LZJ2"/>
<sequence length="173" mass="19404">MAQVEELMGTVLIGSLRDYHSADVYVCADLRRRSAFLESHGLPGLVIHVIAICTRIDCFGGIIETVPTAFCIQFVYVYLILHFADVGFLAKIYRIRLSGTQDPSFQQVSCIASMFDVYGFTVKFVRKTGRRCVPGIPDRINHPENGSAANELHLREQSNAEHALWFLHTARTS</sequence>
<gene>
    <name evidence="1" type="ORF">A0H81_10645</name>
</gene>
<name>A0A1C7LZJ2_GRIFR</name>
<protein>
    <submittedName>
        <fullName evidence="1">Uncharacterized protein</fullName>
    </submittedName>
</protein>
<accession>A0A1C7LZJ2</accession>
<proteinExistence type="predicted"/>
<keyword evidence="2" id="KW-1185">Reference proteome</keyword>
<organism evidence="1 2">
    <name type="scientific">Grifola frondosa</name>
    <name type="common">Maitake</name>
    <name type="synonym">Polyporus frondosus</name>
    <dbReference type="NCBI Taxonomy" id="5627"/>
    <lineage>
        <taxon>Eukaryota</taxon>
        <taxon>Fungi</taxon>
        <taxon>Dikarya</taxon>
        <taxon>Basidiomycota</taxon>
        <taxon>Agaricomycotina</taxon>
        <taxon>Agaricomycetes</taxon>
        <taxon>Polyporales</taxon>
        <taxon>Grifolaceae</taxon>
        <taxon>Grifola</taxon>
    </lineage>
</organism>
<comment type="caution">
    <text evidence="1">The sequence shown here is derived from an EMBL/GenBank/DDBJ whole genome shotgun (WGS) entry which is preliminary data.</text>
</comment>
<evidence type="ECO:0000313" key="2">
    <source>
        <dbReference type="Proteomes" id="UP000092993"/>
    </source>
</evidence>
<dbReference type="Proteomes" id="UP000092993">
    <property type="component" value="Unassembled WGS sequence"/>
</dbReference>
<dbReference type="EMBL" id="LUGG01000017">
    <property type="protein sequence ID" value="OBZ69449.1"/>
    <property type="molecule type" value="Genomic_DNA"/>
</dbReference>
<evidence type="ECO:0000313" key="1">
    <source>
        <dbReference type="EMBL" id="OBZ69449.1"/>
    </source>
</evidence>